<dbReference type="OMA" id="SIDHTIV"/>
<dbReference type="Proteomes" id="UP000001554">
    <property type="component" value="Chromosome 6"/>
</dbReference>
<proteinExistence type="predicted"/>
<dbReference type="KEGG" id="bfo:118418194"/>
<evidence type="ECO:0000313" key="1">
    <source>
        <dbReference type="Proteomes" id="UP000001554"/>
    </source>
</evidence>
<dbReference type="InterPro" id="IPR036691">
    <property type="entry name" value="Endo/exonu/phosph_ase_sf"/>
</dbReference>
<dbReference type="OrthoDB" id="412793at2759"/>
<keyword evidence="1" id="KW-1185">Reference proteome</keyword>
<name>A0A9J7LBS0_BRAFL</name>
<reference evidence="1" key="1">
    <citation type="journal article" date="2020" name="Nat. Ecol. Evol.">
        <title>Deeply conserved synteny resolves early events in vertebrate evolution.</title>
        <authorList>
            <person name="Simakov O."/>
            <person name="Marletaz F."/>
            <person name="Yue J.X."/>
            <person name="O'Connell B."/>
            <person name="Jenkins J."/>
            <person name="Brandt A."/>
            <person name="Calef R."/>
            <person name="Tung C.H."/>
            <person name="Huang T.K."/>
            <person name="Schmutz J."/>
            <person name="Satoh N."/>
            <person name="Yu J.K."/>
            <person name="Putnam N.H."/>
            <person name="Green R.E."/>
            <person name="Rokhsar D.S."/>
        </authorList>
    </citation>
    <scope>NUCLEOTIDE SEQUENCE [LARGE SCALE GENOMIC DNA]</scope>
    <source>
        <strain evidence="1">S238N-H82</strain>
    </source>
</reference>
<accession>A0A9J7LBS0</accession>
<dbReference type="AlphaFoldDB" id="A0A9J7LBS0"/>
<organism evidence="1 2">
    <name type="scientific">Branchiostoma floridae</name>
    <name type="common">Florida lancelet</name>
    <name type="synonym">Amphioxus</name>
    <dbReference type="NCBI Taxonomy" id="7739"/>
    <lineage>
        <taxon>Eukaryota</taxon>
        <taxon>Metazoa</taxon>
        <taxon>Chordata</taxon>
        <taxon>Cephalochordata</taxon>
        <taxon>Leptocardii</taxon>
        <taxon>Amphioxiformes</taxon>
        <taxon>Branchiostomatidae</taxon>
        <taxon>Branchiostoma</taxon>
    </lineage>
</organism>
<sequence length="162" mass="17979">MVGRFPGELQLANSTCTASVLDGREGSAELVANELSRLSVSVAGLTEVRWPGSGTHVSNDYSYHWSGRDDGQHRQGVALALAPDASRALVYWKPVNNRLLLARLRHSHGRITIIVAYAPTNMAADEEKDEFFTQLSSLTADISRHDIVWILGDLRRVRQIWV</sequence>
<gene>
    <name evidence="2" type="primary">LOC118418194</name>
</gene>
<dbReference type="GeneID" id="118418194"/>
<dbReference type="RefSeq" id="XP_035679927.1">
    <property type="nucleotide sequence ID" value="XM_035824034.1"/>
</dbReference>
<reference evidence="2" key="2">
    <citation type="submission" date="2025-08" db="UniProtKB">
        <authorList>
            <consortium name="RefSeq"/>
        </authorList>
    </citation>
    <scope>IDENTIFICATION</scope>
    <source>
        <strain evidence="2">S238N-H82</strain>
        <tissue evidence="2">Testes</tissue>
    </source>
</reference>
<dbReference type="Gene3D" id="3.60.10.10">
    <property type="entry name" value="Endonuclease/exonuclease/phosphatase"/>
    <property type="match status" value="1"/>
</dbReference>
<dbReference type="SUPFAM" id="SSF56219">
    <property type="entry name" value="DNase I-like"/>
    <property type="match status" value="1"/>
</dbReference>
<evidence type="ECO:0000313" key="2">
    <source>
        <dbReference type="RefSeq" id="XP_035679927.1"/>
    </source>
</evidence>
<protein>
    <submittedName>
        <fullName evidence="2">Uncharacterized protein LOC118418194</fullName>
    </submittedName>
</protein>